<keyword evidence="2" id="KW-0378">Hydrolase</keyword>
<dbReference type="Proteomes" id="UP001077662">
    <property type="component" value="Unassembled WGS sequence"/>
</dbReference>
<dbReference type="PANTHER" id="PTHR46825">
    <property type="entry name" value="D-ALANYL-D-ALANINE-CARBOXYPEPTIDASE/ENDOPEPTIDASE AMPH"/>
    <property type="match status" value="1"/>
</dbReference>
<dbReference type="RefSeq" id="WP_258434278.1">
    <property type="nucleotide sequence ID" value="NZ_JANSGW010000025.1"/>
</dbReference>
<reference evidence="2" key="1">
    <citation type="submission" date="2022-09" db="EMBL/GenBank/DDBJ databases">
        <title>Genome analysis and characterization of larvicidal activity of Brevibacillus strains.</title>
        <authorList>
            <person name="Patrusheva E.V."/>
            <person name="Izotova A.O."/>
            <person name="Toshchakov S.V."/>
            <person name="Sineoky S.P."/>
        </authorList>
    </citation>
    <scope>NUCLEOTIDE SEQUENCE</scope>
    <source>
        <strain evidence="2">VKPM_B-13247</strain>
    </source>
</reference>
<dbReference type="AlphaFoldDB" id="A0AAP3DI07"/>
<protein>
    <submittedName>
        <fullName evidence="2">Serine hydrolase</fullName>
    </submittedName>
</protein>
<dbReference type="InterPro" id="IPR012338">
    <property type="entry name" value="Beta-lactam/transpept-like"/>
</dbReference>
<organism evidence="2 3">
    <name type="scientific">Brevibacillus laterosporus</name>
    <name type="common">Bacillus laterosporus</name>
    <dbReference type="NCBI Taxonomy" id="1465"/>
    <lineage>
        <taxon>Bacteria</taxon>
        <taxon>Bacillati</taxon>
        <taxon>Bacillota</taxon>
        <taxon>Bacilli</taxon>
        <taxon>Bacillales</taxon>
        <taxon>Paenibacillaceae</taxon>
        <taxon>Brevibacillus</taxon>
    </lineage>
</organism>
<dbReference type="Gene3D" id="3.40.710.10">
    <property type="entry name" value="DD-peptidase/beta-lactamase superfamily"/>
    <property type="match status" value="1"/>
</dbReference>
<name>A0AAP3DI07_BRELA</name>
<evidence type="ECO:0000259" key="1">
    <source>
        <dbReference type="Pfam" id="PF00144"/>
    </source>
</evidence>
<dbReference type="Pfam" id="PF00144">
    <property type="entry name" value="Beta-lactamase"/>
    <property type="match status" value="1"/>
</dbReference>
<feature type="domain" description="Beta-lactamase-related" evidence="1">
    <location>
        <begin position="15"/>
        <end position="329"/>
    </location>
</feature>
<dbReference type="InterPro" id="IPR050491">
    <property type="entry name" value="AmpC-like"/>
</dbReference>
<sequence>MLIIKELEHQIMMEMEQARVPGLAIAIIHNKELIYANGFGVTSVQDSGVAISPQTLFRIGSISKLFTSTLIMKLVENGLLDLDTPIINYIPWFSLQNPAYNGLLTLRTLLSHSAGFSNGGDYLGSRESDGLRRHVSEELSKMKLMAPPGKLHTYSNFHYNLAGCVAEEVTGKAFATLMQELVFSPLKMNSSTYDPLFAMTHSLALPHYIDDDQICVLHRFLENTAYYPSFFAMSTVTDLAKFALLHMNKGCYLGKQLLQSESIQQMHEYNTPLYNTYQSGFGLGFFLQETENGLRISRHFGDISSYSADFVMHTEAGSAVIILNNRPFQHDKITRLVFDQLQLPHSHVKTSKELFKGSSNEEDCLGIAGTFFGTNVGIAEITKEDQSLLILNNQRIRLQIKTSDFLQGYDEEGNHVMNIGVIREEDGCVQYLMINNNRCHRYLLPSGRSSLSEEALEACCGTYSHHGFPDWVYHVTYQDNKLIMEEDGITDVLIPIEHGLFVSDTFKSVQFHIDEQGQVPYFYLHGTWKMERLHR</sequence>
<evidence type="ECO:0000313" key="3">
    <source>
        <dbReference type="Proteomes" id="UP001077662"/>
    </source>
</evidence>
<accession>A0AAP3DI07</accession>
<dbReference type="GO" id="GO:0016787">
    <property type="term" value="F:hydrolase activity"/>
    <property type="evidence" value="ECO:0007669"/>
    <property type="project" value="UniProtKB-KW"/>
</dbReference>
<dbReference type="PANTHER" id="PTHR46825:SF15">
    <property type="entry name" value="BETA-LACTAMASE-RELATED DOMAIN-CONTAINING PROTEIN"/>
    <property type="match status" value="1"/>
</dbReference>
<comment type="caution">
    <text evidence="2">The sequence shown here is derived from an EMBL/GenBank/DDBJ whole genome shotgun (WGS) entry which is preliminary data.</text>
</comment>
<proteinExistence type="predicted"/>
<dbReference type="EMBL" id="JAPTNE010000025">
    <property type="protein sequence ID" value="MCZ0808854.1"/>
    <property type="molecule type" value="Genomic_DNA"/>
</dbReference>
<dbReference type="SUPFAM" id="SSF56601">
    <property type="entry name" value="beta-lactamase/transpeptidase-like"/>
    <property type="match status" value="1"/>
</dbReference>
<gene>
    <name evidence="2" type="ORF">O0554_18365</name>
</gene>
<evidence type="ECO:0000313" key="2">
    <source>
        <dbReference type="EMBL" id="MCZ0808854.1"/>
    </source>
</evidence>
<dbReference type="InterPro" id="IPR001466">
    <property type="entry name" value="Beta-lactam-related"/>
</dbReference>